<dbReference type="InterPro" id="IPR045031">
    <property type="entry name" value="DHP_synth-like"/>
</dbReference>
<dbReference type="InterPro" id="IPR011005">
    <property type="entry name" value="Dihydropteroate_synth-like_sf"/>
</dbReference>
<accession>A0ABV2BWL9</accession>
<feature type="domain" description="Pterin-binding" evidence="10">
    <location>
        <begin position="27"/>
        <end position="278"/>
    </location>
</feature>
<dbReference type="CDD" id="cd00739">
    <property type="entry name" value="DHPS"/>
    <property type="match status" value="1"/>
</dbReference>
<comment type="cofactor">
    <cofactor evidence="2 9">
        <name>Mg(2+)</name>
        <dbReference type="ChEBI" id="CHEBI:18420"/>
    </cofactor>
</comment>
<dbReference type="Gene3D" id="3.20.20.20">
    <property type="entry name" value="Dihydropteroate synthase-like"/>
    <property type="match status" value="1"/>
</dbReference>
<dbReference type="PROSITE" id="PS50972">
    <property type="entry name" value="PTERIN_BINDING"/>
    <property type="match status" value="1"/>
</dbReference>
<gene>
    <name evidence="11" type="primary">folP</name>
    <name evidence="11" type="ORF">ABVT43_14465</name>
</gene>
<dbReference type="RefSeq" id="WP_353896926.1">
    <property type="nucleotide sequence ID" value="NZ_JBEVCJ010000020.1"/>
</dbReference>
<keyword evidence="8 9" id="KW-0289">Folate biosynthesis</keyword>
<dbReference type="InterPro" id="IPR000489">
    <property type="entry name" value="Pterin-binding_dom"/>
</dbReference>
<keyword evidence="12" id="KW-1185">Reference proteome</keyword>
<evidence type="ECO:0000256" key="3">
    <source>
        <dbReference type="ARBA" id="ARBA00004763"/>
    </source>
</evidence>
<evidence type="ECO:0000256" key="1">
    <source>
        <dbReference type="ARBA" id="ARBA00000012"/>
    </source>
</evidence>
<proteinExistence type="inferred from homology"/>
<comment type="catalytic activity">
    <reaction evidence="1">
        <text>(7,8-dihydropterin-6-yl)methyl diphosphate + 4-aminobenzoate = 7,8-dihydropteroate + diphosphate</text>
        <dbReference type="Rhea" id="RHEA:19949"/>
        <dbReference type="ChEBI" id="CHEBI:17836"/>
        <dbReference type="ChEBI" id="CHEBI:17839"/>
        <dbReference type="ChEBI" id="CHEBI:33019"/>
        <dbReference type="ChEBI" id="CHEBI:72950"/>
        <dbReference type="EC" id="2.5.1.15"/>
    </reaction>
</comment>
<comment type="pathway">
    <text evidence="3 9">Cofactor biosynthesis; tetrahydrofolate biosynthesis; 7,8-dihydrofolate from 2-amino-4-hydroxy-6-hydroxymethyl-7,8-dihydropteridine diphosphate and 4-aminobenzoate: step 1/2.</text>
</comment>
<keyword evidence="5 9" id="KW-0808">Transferase</keyword>
<keyword evidence="7 9" id="KW-0460">Magnesium</keyword>
<evidence type="ECO:0000256" key="4">
    <source>
        <dbReference type="ARBA" id="ARBA00012458"/>
    </source>
</evidence>
<dbReference type="SUPFAM" id="SSF51717">
    <property type="entry name" value="Dihydropteroate synthetase-like"/>
    <property type="match status" value="1"/>
</dbReference>
<dbReference type="GO" id="GO:0004156">
    <property type="term" value="F:dihydropteroate synthase activity"/>
    <property type="evidence" value="ECO:0007669"/>
    <property type="project" value="UniProtKB-EC"/>
</dbReference>
<dbReference type="PANTHER" id="PTHR20941:SF1">
    <property type="entry name" value="FOLIC ACID SYNTHESIS PROTEIN FOL1"/>
    <property type="match status" value="1"/>
</dbReference>
<dbReference type="EMBL" id="JBEVCJ010000020">
    <property type="protein sequence ID" value="MET1256341.1"/>
    <property type="molecule type" value="Genomic_DNA"/>
</dbReference>
<organism evidence="11 12">
    <name type="scientific">Aliikangiella maris</name>
    <dbReference type="NCBI Taxonomy" id="3162458"/>
    <lineage>
        <taxon>Bacteria</taxon>
        <taxon>Pseudomonadati</taxon>
        <taxon>Pseudomonadota</taxon>
        <taxon>Gammaproteobacteria</taxon>
        <taxon>Oceanospirillales</taxon>
        <taxon>Pleioneaceae</taxon>
        <taxon>Aliikangiella</taxon>
    </lineage>
</organism>
<dbReference type="EC" id="2.5.1.15" evidence="4 9"/>
<comment type="caution">
    <text evidence="11">The sequence shown here is derived from an EMBL/GenBank/DDBJ whole genome shotgun (WGS) entry which is preliminary data.</text>
</comment>
<evidence type="ECO:0000259" key="10">
    <source>
        <dbReference type="PROSITE" id="PS50972"/>
    </source>
</evidence>
<dbReference type="PROSITE" id="PS00793">
    <property type="entry name" value="DHPS_2"/>
    <property type="match status" value="1"/>
</dbReference>
<sequence>MQTTQSDTKCSDTKIVSRHPIYQQNVPIIMGILNVTPDSFSDGSKFNQRDKAIAHAEQMLVDGADIIDIGGESTRPGAAEVSVNQELDRVIPIIEKVKSLGAKISIDTSKPEVMLAAAKAGADMLNDVRALSMPGALDAAVASQLPVCLMHMQGMPQTMQKNPNYSQVVSEVLAYLKQRVDCCVKAGLARALLSVDPGFGFGKTLQHNLQLLQHLNQFKQLGLPVLAGLSRKSMLGQITGREVDDRLAGSLAVALIAMQNGAAILRVHDVKQTLDVKKIFLALQSVSK</sequence>
<dbReference type="InterPro" id="IPR006390">
    <property type="entry name" value="DHP_synth_dom"/>
</dbReference>
<evidence type="ECO:0000256" key="7">
    <source>
        <dbReference type="ARBA" id="ARBA00022842"/>
    </source>
</evidence>
<comment type="function">
    <text evidence="9">Catalyzes the condensation of para-aminobenzoate (pABA) with 6-hydroxymethyl-7,8-dihydropterin diphosphate (DHPt-PP) to form 7,8-dihydropteroate (H2Pte), the immediate precursor of folate derivatives.</text>
</comment>
<dbReference type="NCBIfam" id="TIGR01496">
    <property type="entry name" value="DHPS"/>
    <property type="match status" value="1"/>
</dbReference>
<evidence type="ECO:0000256" key="6">
    <source>
        <dbReference type="ARBA" id="ARBA00022723"/>
    </source>
</evidence>
<evidence type="ECO:0000256" key="8">
    <source>
        <dbReference type="ARBA" id="ARBA00022909"/>
    </source>
</evidence>
<protein>
    <recommendedName>
        <fullName evidence="4 9">Dihydropteroate synthase</fullName>
        <shortName evidence="9">DHPS</shortName>
        <ecNumber evidence="4 9">2.5.1.15</ecNumber>
    </recommendedName>
    <alternativeName>
        <fullName evidence="9">Dihydropteroate pyrophosphorylase</fullName>
    </alternativeName>
</protein>
<dbReference type="PROSITE" id="PS00792">
    <property type="entry name" value="DHPS_1"/>
    <property type="match status" value="1"/>
</dbReference>
<dbReference type="PANTHER" id="PTHR20941">
    <property type="entry name" value="FOLATE SYNTHESIS PROTEINS"/>
    <property type="match status" value="1"/>
</dbReference>
<comment type="similarity">
    <text evidence="9">Belongs to the DHPS family.</text>
</comment>
<name>A0ABV2BWL9_9GAMM</name>
<keyword evidence="6 9" id="KW-0479">Metal-binding</keyword>
<evidence type="ECO:0000313" key="12">
    <source>
        <dbReference type="Proteomes" id="UP001548189"/>
    </source>
</evidence>
<dbReference type="Proteomes" id="UP001548189">
    <property type="component" value="Unassembled WGS sequence"/>
</dbReference>
<reference evidence="11 12" key="1">
    <citation type="submission" date="2024-06" db="EMBL/GenBank/DDBJ databases">
        <authorList>
            <person name="Li F."/>
        </authorList>
    </citation>
    <scope>NUCLEOTIDE SEQUENCE [LARGE SCALE GENOMIC DNA]</scope>
    <source>
        <strain evidence="11 12">GXAS 311</strain>
    </source>
</reference>
<evidence type="ECO:0000256" key="2">
    <source>
        <dbReference type="ARBA" id="ARBA00001946"/>
    </source>
</evidence>
<evidence type="ECO:0000313" key="11">
    <source>
        <dbReference type="EMBL" id="MET1256341.1"/>
    </source>
</evidence>
<dbReference type="Pfam" id="PF00809">
    <property type="entry name" value="Pterin_bind"/>
    <property type="match status" value="1"/>
</dbReference>
<evidence type="ECO:0000256" key="5">
    <source>
        <dbReference type="ARBA" id="ARBA00022679"/>
    </source>
</evidence>
<evidence type="ECO:0000256" key="9">
    <source>
        <dbReference type="RuleBase" id="RU361205"/>
    </source>
</evidence>